<dbReference type="KEGG" id="ngr:NAEGRDRAFT_66550"/>
<dbReference type="InterPro" id="IPR029058">
    <property type="entry name" value="AB_hydrolase_fold"/>
</dbReference>
<feature type="domain" description="Serine aminopeptidase S33" evidence="2">
    <location>
        <begin position="230"/>
        <end position="398"/>
    </location>
</feature>
<feature type="region of interest" description="Disordered" evidence="1">
    <location>
        <begin position="33"/>
        <end position="54"/>
    </location>
</feature>
<gene>
    <name evidence="3" type="ORF">NAEGRDRAFT_66550</name>
</gene>
<sequence>MLRSFSSFGSFNVSSFQQAGYFQCNYQNVNRDVSSNDPSNSSTTDSSTSSKSIKSKIPSSRIHYQVWCPSDLKIRGVVIICHGLNEHCHGKSDGKPAFIDDFTMWLQNGIQFLDLIANGTLHLNTCDKEGKEILSLSFSSETELNISKNRKSLTSGLKRKSKSSGNMETVVDQIYSPSKMKSIMEIISGLVEVDHFPSAQPLLPNLDIARQSDVESYDGFAQHGKNSTSTSQHNPRKPIFLFGQGIGATVAMYMSIERPAFINGMVLSAPMVTVPSELHAFLQKIAKGIAACLPNMSVMELKLQKRTHSQEEIENFKKDPLTIKEKLKAKCCFQILEMTKQFKDQDISKIGTPFLVLQGSEDEYCDPSGANLLMEKTTLVQDKEIEICSGLYHDLLFEVCFENTMNRILEWIEKRQKKIEFGW</sequence>
<organism evidence="4">
    <name type="scientific">Naegleria gruberi</name>
    <name type="common">Amoeba</name>
    <dbReference type="NCBI Taxonomy" id="5762"/>
    <lineage>
        <taxon>Eukaryota</taxon>
        <taxon>Discoba</taxon>
        <taxon>Heterolobosea</taxon>
        <taxon>Tetramitia</taxon>
        <taxon>Eutetramitia</taxon>
        <taxon>Vahlkampfiidae</taxon>
        <taxon>Naegleria</taxon>
    </lineage>
</organism>
<dbReference type="GeneID" id="8849081"/>
<dbReference type="Pfam" id="PF12146">
    <property type="entry name" value="Hydrolase_4"/>
    <property type="match status" value="1"/>
</dbReference>
<dbReference type="RefSeq" id="XP_002678154.1">
    <property type="nucleotide sequence ID" value="XM_002678108.1"/>
</dbReference>
<dbReference type="SUPFAM" id="SSF53474">
    <property type="entry name" value="alpha/beta-Hydrolases"/>
    <property type="match status" value="1"/>
</dbReference>
<dbReference type="OMA" id="SSRIHYQ"/>
<evidence type="ECO:0000259" key="2">
    <source>
        <dbReference type="Pfam" id="PF12146"/>
    </source>
</evidence>
<accession>D2VCF2</accession>
<dbReference type="EMBL" id="GG738863">
    <property type="protein sequence ID" value="EFC45410.1"/>
    <property type="molecule type" value="Genomic_DNA"/>
</dbReference>
<dbReference type="Proteomes" id="UP000006671">
    <property type="component" value="Unassembled WGS sequence"/>
</dbReference>
<evidence type="ECO:0000313" key="3">
    <source>
        <dbReference type="EMBL" id="EFC45410.1"/>
    </source>
</evidence>
<dbReference type="OrthoDB" id="2498029at2759"/>
<dbReference type="AlphaFoldDB" id="D2VCF2"/>
<feature type="compositionally biased region" description="Low complexity" evidence="1">
    <location>
        <begin position="35"/>
        <end position="54"/>
    </location>
</feature>
<dbReference type="PANTHER" id="PTHR11614">
    <property type="entry name" value="PHOSPHOLIPASE-RELATED"/>
    <property type="match status" value="1"/>
</dbReference>
<name>D2VCF2_NAEGR</name>
<dbReference type="InterPro" id="IPR022742">
    <property type="entry name" value="Hydrolase_4"/>
</dbReference>
<dbReference type="InterPro" id="IPR051044">
    <property type="entry name" value="MAG_DAG_Lipase"/>
</dbReference>
<dbReference type="VEuPathDB" id="AmoebaDB:NAEGRDRAFT_66550"/>
<dbReference type="eggNOG" id="KOG1455">
    <property type="taxonomic scope" value="Eukaryota"/>
</dbReference>
<evidence type="ECO:0000256" key="1">
    <source>
        <dbReference type="SAM" id="MobiDB-lite"/>
    </source>
</evidence>
<dbReference type="STRING" id="5762.D2VCF2"/>
<protein>
    <submittedName>
        <fullName evidence="3">Predicted protein</fullName>
    </submittedName>
</protein>
<reference evidence="3 4" key="1">
    <citation type="journal article" date="2010" name="Cell">
        <title>The genome of Naegleria gruberi illuminates early eukaryotic versatility.</title>
        <authorList>
            <person name="Fritz-Laylin L.K."/>
            <person name="Prochnik S.E."/>
            <person name="Ginger M.L."/>
            <person name="Dacks J.B."/>
            <person name="Carpenter M.L."/>
            <person name="Field M.C."/>
            <person name="Kuo A."/>
            <person name="Paredez A."/>
            <person name="Chapman J."/>
            <person name="Pham J."/>
            <person name="Shu S."/>
            <person name="Neupane R."/>
            <person name="Cipriano M."/>
            <person name="Mancuso J."/>
            <person name="Tu H."/>
            <person name="Salamov A."/>
            <person name="Lindquist E."/>
            <person name="Shapiro H."/>
            <person name="Lucas S."/>
            <person name="Grigoriev I.V."/>
            <person name="Cande W.Z."/>
            <person name="Fulton C."/>
            <person name="Rokhsar D.S."/>
            <person name="Dawson S.C."/>
        </authorList>
    </citation>
    <scope>NUCLEOTIDE SEQUENCE [LARGE SCALE GENOMIC DNA]</scope>
    <source>
        <strain evidence="3 4">NEG-M</strain>
    </source>
</reference>
<evidence type="ECO:0000313" key="4">
    <source>
        <dbReference type="Proteomes" id="UP000006671"/>
    </source>
</evidence>
<proteinExistence type="predicted"/>
<keyword evidence="4" id="KW-1185">Reference proteome</keyword>
<dbReference type="Gene3D" id="3.40.50.1820">
    <property type="entry name" value="alpha/beta hydrolase"/>
    <property type="match status" value="1"/>
</dbReference>
<dbReference type="InParanoid" id="D2VCF2"/>